<gene>
    <name evidence="2" type="ordered locus">FBFL15_2863</name>
</gene>
<evidence type="ECO:0000313" key="3">
    <source>
        <dbReference type="Proteomes" id="UP000009186"/>
    </source>
</evidence>
<sequence>MNKNIIEIENKFEIVLPNLYKFFLENIIKEEEVYEINNSGIYLYGASVVLERNETYQIQDFEPSFLMIGQDGDLGYFINIKSENESIYNADLGALGSIEMTKITENITKLLEIK</sequence>
<dbReference type="KEGG" id="fbr:FBFL15_2863"/>
<keyword evidence="3" id="KW-1185">Reference proteome</keyword>
<protein>
    <recommendedName>
        <fullName evidence="1">Knr4/Smi1-like domain-containing protein</fullName>
    </recommendedName>
</protein>
<feature type="domain" description="Knr4/Smi1-like" evidence="1">
    <location>
        <begin position="4"/>
        <end position="112"/>
    </location>
</feature>
<dbReference type="EMBL" id="FQ859183">
    <property type="protein sequence ID" value="CCB70833.1"/>
    <property type="molecule type" value="Genomic_DNA"/>
</dbReference>
<dbReference type="InterPro" id="IPR037883">
    <property type="entry name" value="Knr4/Smi1-like_sf"/>
</dbReference>
<dbReference type="HOGENOM" id="CLU_128768_0_0_10"/>
<dbReference type="InterPro" id="IPR018958">
    <property type="entry name" value="Knr4/Smi1-like_dom"/>
</dbReference>
<evidence type="ECO:0000259" key="1">
    <source>
        <dbReference type="Pfam" id="PF09346"/>
    </source>
</evidence>
<organism evidence="2 3">
    <name type="scientific">Flavobacterium branchiophilum (strain FL-15)</name>
    <dbReference type="NCBI Taxonomy" id="1034807"/>
    <lineage>
        <taxon>Bacteria</taxon>
        <taxon>Pseudomonadati</taxon>
        <taxon>Bacteroidota</taxon>
        <taxon>Flavobacteriia</taxon>
        <taxon>Flavobacteriales</taxon>
        <taxon>Flavobacteriaceae</taxon>
        <taxon>Flavobacterium</taxon>
    </lineage>
</organism>
<proteinExistence type="predicted"/>
<dbReference type="SUPFAM" id="SSF160631">
    <property type="entry name" value="SMI1/KNR4-like"/>
    <property type="match status" value="1"/>
</dbReference>
<reference evidence="2 3" key="1">
    <citation type="journal article" date="2011" name="Appl. Environ. Microbiol.">
        <title>Complete genome sequence of the fish pathogen Flavobacterium branchiophilum.</title>
        <authorList>
            <consortium name="1:IP"/>
            <consortium name="Microbial Evolutionary Genomics,F-75015 Paris"/>
            <consortium name="France 2:CNRS"/>
            <consortium name="URA2171"/>
            <consortium name="F-75015 Paris,France 3:Unite de Virologie et Immunologie Mol."/>
            <consortium name="INRA,78352 Jouy en Josas Cedex"/>
            <consortium name="France. 4:Unite de Mathemathique"/>
            <consortium name="Informatique et Genome,INRA"/>
            <consortium name="78352 Jouy en Josas Cedex"/>
            <consortium name="France. 5:CEA/Genoscope"/>
            <consortium name="Evry"/>
            <consortium name="France"/>
            <person name="Touchon M."/>
            <person name="Barbier P."/>
            <person name="Bernardet J.F."/>
            <person name="Loux V."/>
            <person name="Vacherie B."/>
            <person name="Barbe V."/>
            <person name="Rocha E.P."/>
            <person name="Duchaud E."/>
        </authorList>
    </citation>
    <scope>NUCLEOTIDE SEQUENCE [LARGE SCALE GENOMIC DNA]</scope>
    <source>
        <strain evidence="2 3">FL-15</strain>
    </source>
</reference>
<dbReference type="Pfam" id="PF09346">
    <property type="entry name" value="SMI1_KNR4"/>
    <property type="match status" value="1"/>
</dbReference>
<dbReference type="eggNOG" id="ENOG5032QV7">
    <property type="taxonomic scope" value="Bacteria"/>
</dbReference>
<dbReference type="RefSeq" id="WP_014085284.1">
    <property type="nucleotide sequence ID" value="NC_016001.1"/>
</dbReference>
<name>G2Z5N5_FLABF</name>
<dbReference type="Proteomes" id="UP000009186">
    <property type="component" value="Chromosome"/>
</dbReference>
<dbReference type="STRING" id="1034807.FBFL15_2863"/>
<evidence type="ECO:0000313" key="2">
    <source>
        <dbReference type="EMBL" id="CCB70833.1"/>
    </source>
</evidence>
<dbReference type="AlphaFoldDB" id="G2Z5N5"/>
<accession>G2Z5N5</accession>
<dbReference type="Gene3D" id="3.40.1580.10">
    <property type="entry name" value="SMI1/KNR4-like"/>
    <property type="match status" value="1"/>
</dbReference>